<keyword evidence="12 20" id="KW-1133">Transmembrane helix</keyword>
<dbReference type="EC" id="2.7.8.5" evidence="6 18"/>
<keyword evidence="10 19" id="KW-0808">Transferase</keyword>
<evidence type="ECO:0000256" key="15">
    <source>
        <dbReference type="ARBA" id="ARBA00023209"/>
    </source>
</evidence>
<dbReference type="Pfam" id="PF01066">
    <property type="entry name" value="CDP-OH_P_transf"/>
    <property type="match status" value="1"/>
</dbReference>
<dbReference type="NCBIfam" id="TIGR00560">
    <property type="entry name" value="pgsA"/>
    <property type="match status" value="1"/>
</dbReference>
<evidence type="ECO:0000256" key="10">
    <source>
        <dbReference type="ARBA" id="ARBA00022679"/>
    </source>
</evidence>
<evidence type="ECO:0000313" key="22">
    <source>
        <dbReference type="Proteomes" id="UP000224003"/>
    </source>
</evidence>
<accession>A0A9X6WH13</accession>
<evidence type="ECO:0000256" key="19">
    <source>
        <dbReference type="RuleBase" id="RU003750"/>
    </source>
</evidence>
<dbReference type="GO" id="GO:0005886">
    <property type="term" value="C:plasma membrane"/>
    <property type="evidence" value="ECO:0007669"/>
    <property type="project" value="UniProtKB-SubCell"/>
</dbReference>
<comment type="function">
    <text evidence="1">This protein catalyzes the committed step to the synthesis of the acidic phospholipids.</text>
</comment>
<keyword evidence="8" id="KW-1003">Cell membrane</keyword>
<protein>
    <recommendedName>
        <fullName evidence="7 18">CDP-diacylglycerol--glycerol-3-phosphate 3-phosphatidyltransferase</fullName>
        <ecNumber evidence="6 18">2.7.8.5</ecNumber>
    </recommendedName>
</protein>
<evidence type="ECO:0000256" key="8">
    <source>
        <dbReference type="ARBA" id="ARBA00022475"/>
    </source>
</evidence>
<dbReference type="EMBL" id="NUVX01000092">
    <property type="protein sequence ID" value="PFJ27472.1"/>
    <property type="molecule type" value="Genomic_DNA"/>
</dbReference>
<dbReference type="InterPro" id="IPR043130">
    <property type="entry name" value="CDP-OH_PTrfase_TM_dom"/>
</dbReference>
<feature type="transmembrane region" description="Helical" evidence="20">
    <location>
        <begin position="156"/>
        <end position="172"/>
    </location>
</feature>
<evidence type="ECO:0000256" key="13">
    <source>
        <dbReference type="ARBA" id="ARBA00023098"/>
    </source>
</evidence>
<dbReference type="PIRSF" id="PIRSF000847">
    <property type="entry name" value="Phos_ph_gly_syn"/>
    <property type="match status" value="1"/>
</dbReference>
<organism evidence="21 22">
    <name type="scientific">Bacillus thuringiensis</name>
    <dbReference type="NCBI Taxonomy" id="1428"/>
    <lineage>
        <taxon>Bacteria</taxon>
        <taxon>Bacillati</taxon>
        <taxon>Bacillota</taxon>
        <taxon>Bacilli</taxon>
        <taxon>Bacillales</taxon>
        <taxon>Bacillaceae</taxon>
        <taxon>Bacillus</taxon>
        <taxon>Bacillus cereus group</taxon>
    </lineage>
</organism>
<keyword evidence="11 20" id="KW-0812">Transmembrane</keyword>
<dbReference type="GO" id="GO:0008444">
    <property type="term" value="F:CDP-diacylglycerol-glycerol-3-phosphate 3-phosphatidyltransferase activity"/>
    <property type="evidence" value="ECO:0007669"/>
    <property type="project" value="UniProtKB-UniRule"/>
</dbReference>
<dbReference type="RefSeq" id="WP_098007136.1">
    <property type="nucleotide sequence ID" value="NZ_NUVX01000092.1"/>
</dbReference>
<feature type="transmembrane region" description="Helical" evidence="20">
    <location>
        <begin position="12"/>
        <end position="33"/>
    </location>
</feature>
<keyword evidence="14 20" id="KW-0472">Membrane</keyword>
<evidence type="ECO:0000256" key="7">
    <source>
        <dbReference type="ARBA" id="ARBA00014944"/>
    </source>
</evidence>
<comment type="pathway">
    <text evidence="3">Phospholipid metabolism; phosphatidylglycerol biosynthesis; phosphatidylglycerol from CDP-diacylglycerol: step 1/2.</text>
</comment>
<evidence type="ECO:0000256" key="14">
    <source>
        <dbReference type="ARBA" id="ARBA00023136"/>
    </source>
</evidence>
<dbReference type="InterPro" id="IPR000462">
    <property type="entry name" value="CDP-OH_P_trans"/>
</dbReference>
<gene>
    <name evidence="21" type="primary">pgsA</name>
    <name evidence="21" type="ORF">COJ15_34325</name>
</gene>
<keyword evidence="16" id="KW-1208">Phospholipid metabolism</keyword>
<evidence type="ECO:0000256" key="6">
    <source>
        <dbReference type="ARBA" id="ARBA00013170"/>
    </source>
</evidence>
<keyword evidence="9" id="KW-0444">Lipid biosynthesis</keyword>
<dbReference type="PROSITE" id="PS00379">
    <property type="entry name" value="CDP_ALCOHOL_P_TRANSF"/>
    <property type="match status" value="1"/>
</dbReference>
<comment type="caution">
    <text evidence="21">The sequence shown here is derived from an EMBL/GenBank/DDBJ whole genome shotgun (WGS) entry which is preliminary data.</text>
</comment>
<dbReference type="GO" id="GO:0046474">
    <property type="term" value="P:glycerophospholipid biosynthetic process"/>
    <property type="evidence" value="ECO:0007669"/>
    <property type="project" value="TreeGrafter"/>
</dbReference>
<evidence type="ECO:0000313" key="21">
    <source>
        <dbReference type="EMBL" id="PFJ27472.1"/>
    </source>
</evidence>
<evidence type="ECO:0000256" key="3">
    <source>
        <dbReference type="ARBA" id="ARBA00005042"/>
    </source>
</evidence>
<evidence type="ECO:0000256" key="12">
    <source>
        <dbReference type="ARBA" id="ARBA00022989"/>
    </source>
</evidence>
<dbReference type="PANTHER" id="PTHR14269:SF62">
    <property type="entry name" value="CDP-DIACYLGLYCEROL--GLYCEROL-3-PHOSPHATE 3-PHOSPHATIDYLTRANSFERASE 1, CHLOROPLASTIC"/>
    <property type="match status" value="1"/>
</dbReference>
<evidence type="ECO:0000256" key="9">
    <source>
        <dbReference type="ARBA" id="ARBA00022516"/>
    </source>
</evidence>
<evidence type="ECO:0000256" key="17">
    <source>
        <dbReference type="ARBA" id="ARBA00048586"/>
    </source>
</evidence>
<dbReference type="Proteomes" id="UP000224003">
    <property type="component" value="Unassembled WGS sequence"/>
</dbReference>
<evidence type="ECO:0000256" key="1">
    <source>
        <dbReference type="ARBA" id="ARBA00003973"/>
    </source>
</evidence>
<dbReference type="PANTHER" id="PTHR14269">
    <property type="entry name" value="CDP-DIACYLGLYCEROL--GLYCEROL-3-PHOSPHATE 3-PHOSPHATIDYLTRANSFERASE-RELATED"/>
    <property type="match status" value="1"/>
</dbReference>
<evidence type="ECO:0000256" key="11">
    <source>
        <dbReference type="ARBA" id="ARBA00022692"/>
    </source>
</evidence>
<dbReference type="InterPro" id="IPR050324">
    <property type="entry name" value="CDP-alcohol_PTase-I"/>
</dbReference>
<sequence>MSLPNKISILRIFLIPLFLFFLLSPFDLGSIWIFKTNTLLALLVFGIASLTDWLDGYLARKLNLVTNFGKFLDPLADKLLMTGGFVALVDLDLAPAWIVILILSRELAITGFRVIAASEGVVIAAGFSGKLKTVIQIITIITLILNLHPLLNQITLWTSAIITIYSGIEYFVQNKGVLQTKERDIK</sequence>
<comment type="catalytic activity">
    <reaction evidence="17">
        <text>a CDP-1,2-diacyl-sn-glycerol + sn-glycerol 3-phosphate = a 1,2-diacyl-sn-glycero-3-phospho-(1'-sn-glycero-3'-phosphate) + CMP + H(+)</text>
        <dbReference type="Rhea" id="RHEA:12593"/>
        <dbReference type="ChEBI" id="CHEBI:15378"/>
        <dbReference type="ChEBI" id="CHEBI:57597"/>
        <dbReference type="ChEBI" id="CHEBI:58332"/>
        <dbReference type="ChEBI" id="CHEBI:60110"/>
        <dbReference type="ChEBI" id="CHEBI:60377"/>
        <dbReference type="EC" id="2.7.8.5"/>
    </reaction>
</comment>
<reference evidence="21 22" key="1">
    <citation type="submission" date="2017-09" db="EMBL/GenBank/DDBJ databases">
        <title>Large-scale bioinformatics analysis of Bacillus genomes uncovers conserved roles of natural products in bacterial physiology.</title>
        <authorList>
            <consortium name="Agbiome Team Llc"/>
            <person name="Bleich R.M."/>
            <person name="Grubbs K.J."/>
            <person name="Santa Maria K.C."/>
            <person name="Allen S.E."/>
            <person name="Farag S."/>
            <person name="Shank E.A."/>
            <person name="Bowers A."/>
        </authorList>
    </citation>
    <scope>NUCLEOTIDE SEQUENCE [LARGE SCALE GENOMIC DNA]</scope>
    <source>
        <strain evidence="21 22">AFS085496</strain>
    </source>
</reference>
<dbReference type="InterPro" id="IPR004570">
    <property type="entry name" value="Phosphatidylglycerol_P_synth"/>
</dbReference>
<comment type="similarity">
    <text evidence="5 19">Belongs to the CDP-alcohol phosphatidyltransferase class-I family.</text>
</comment>
<dbReference type="AlphaFoldDB" id="A0A9X6WH13"/>
<evidence type="ECO:0000256" key="5">
    <source>
        <dbReference type="ARBA" id="ARBA00010441"/>
    </source>
</evidence>
<evidence type="ECO:0000256" key="20">
    <source>
        <dbReference type="SAM" id="Phobius"/>
    </source>
</evidence>
<comment type="pathway">
    <text evidence="4">Lipid metabolism.</text>
</comment>
<evidence type="ECO:0000256" key="18">
    <source>
        <dbReference type="NCBIfam" id="TIGR00560"/>
    </source>
</evidence>
<keyword evidence="15" id="KW-0594">Phospholipid biosynthesis</keyword>
<evidence type="ECO:0000256" key="16">
    <source>
        <dbReference type="ARBA" id="ARBA00023264"/>
    </source>
</evidence>
<dbReference type="Gene3D" id="1.20.120.1760">
    <property type="match status" value="1"/>
</dbReference>
<evidence type="ECO:0000256" key="4">
    <source>
        <dbReference type="ARBA" id="ARBA00005189"/>
    </source>
</evidence>
<evidence type="ECO:0000256" key="2">
    <source>
        <dbReference type="ARBA" id="ARBA00004651"/>
    </source>
</evidence>
<dbReference type="InterPro" id="IPR048254">
    <property type="entry name" value="CDP_ALCOHOL_P_TRANSF_CS"/>
</dbReference>
<name>A0A9X6WH13_BACTU</name>
<keyword evidence="13" id="KW-0443">Lipid metabolism</keyword>
<dbReference type="FunFam" id="1.20.120.1760:FF:000004">
    <property type="entry name" value="CDP-diacylglycerol--glycerol-3-phosphate 3-phosphatidyltransferase"/>
    <property type="match status" value="1"/>
</dbReference>
<proteinExistence type="inferred from homology"/>
<comment type="subcellular location">
    <subcellularLocation>
        <location evidence="2">Cell membrane</location>
        <topology evidence="2">Multi-pass membrane protein</topology>
    </subcellularLocation>
</comment>
<feature type="transmembrane region" description="Helical" evidence="20">
    <location>
        <begin position="79"/>
        <end position="103"/>
    </location>
</feature>